<accession>A0AAW2GNC5</accession>
<sequence>MKSRGFNIHRREENNLFNKRPLFKILSCIKTNHVRRRVLAKNYARTFYANCYKTAKHNSTEILSQRNGKFYDVRRLRKRKRRRKKKIKNINNRRTHNFIISIVQKNRTAI</sequence>
<keyword evidence="2" id="KW-1185">Reference proteome</keyword>
<evidence type="ECO:0000313" key="1">
    <source>
        <dbReference type="EMBL" id="KAL0128032.1"/>
    </source>
</evidence>
<dbReference type="Proteomes" id="UP001430953">
    <property type="component" value="Unassembled WGS sequence"/>
</dbReference>
<proteinExistence type="predicted"/>
<dbReference type="AlphaFoldDB" id="A0AAW2GNC5"/>
<organism evidence="1 2">
    <name type="scientific">Cardiocondyla obscurior</name>
    <dbReference type="NCBI Taxonomy" id="286306"/>
    <lineage>
        <taxon>Eukaryota</taxon>
        <taxon>Metazoa</taxon>
        <taxon>Ecdysozoa</taxon>
        <taxon>Arthropoda</taxon>
        <taxon>Hexapoda</taxon>
        <taxon>Insecta</taxon>
        <taxon>Pterygota</taxon>
        <taxon>Neoptera</taxon>
        <taxon>Endopterygota</taxon>
        <taxon>Hymenoptera</taxon>
        <taxon>Apocrita</taxon>
        <taxon>Aculeata</taxon>
        <taxon>Formicoidea</taxon>
        <taxon>Formicidae</taxon>
        <taxon>Myrmicinae</taxon>
        <taxon>Cardiocondyla</taxon>
    </lineage>
</organism>
<evidence type="ECO:0000313" key="2">
    <source>
        <dbReference type="Proteomes" id="UP001430953"/>
    </source>
</evidence>
<dbReference type="EMBL" id="JADYXP020000003">
    <property type="protein sequence ID" value="KAL0128032.1"/>
    <property type="molecule type" value="Genomic_DNA"/>
</dbReference>
<comment type="caution">
    <text evidence="1">The sequence shown here is derived from an EMBL/GenBank/DDBJ whole genome shotgun (WGS) entry which is preliminary data.</text>
</comment>
<reference evidence="1 2" key="1">
    <citation type="submission" date="2023-03" db="EMBL/GenBank/DDBJ databases">
        <title>High recombination rates correlate with genetic variation in Cardiocondyla obscurior ants.</title>
        <authorList>
            <person name="Errbii M."/>
        </authorList>
    </citation>
    <scope>NUCLEOTIDE SEQUENCE [LARGE SCALE GENOMIC DNA]</scope>
    <source>
        <strain evidence="1">Alpha-2009</strain>
        <tissue evidence="1">Whole body</tissue>
    </source>
</reference>
<gene>
    <name evidence="1" type="ORF">PUN28_003339</name>
</gene>
<name>A0AAW2GNC5_9HYME</name>
<protein>
    <submittedName>
        <fullName evidence="1">Uncharacterized protein</fullName>
    </submittedName>
</protein>